<evidence type="ECO:0000313" key="1">
    <source>
        <dbReference type="EMBL" id="EPR66923.1"/>
    </source>
</evidence>
<dbReference type="Proteomes" id="UP000014974">
    <property type="component" value="Unassembled WGS sequence"/>
</dbReference>
<reference evidence="1 2" key="1">
    <citation type="journal article" date="2013" name="Genome Announc.">
        <title>Draft Genome Sequence of Cyclobacterium qasimii Strain M12-11BT, Isolated from Arctic Marine Sediment.</title>
        <authorList>
            <person name="Shivaji S."/>
            <person name="Ara S."/>
            <person name="Singh A."/>
            <person name="Kumar Pinnaka A."/>
        </authorList>
    </citation>
    <scope>NUCLEOTIDE SEQUENCE [LARGE SCALE GENOMIC DNA]</scope>
    <source>
        <strain evidence="1 2">M12-11B</strain>
    </source>
</reference>
<gene>
    <name evidence="1" type="ORF">ADICYQ_3999</name>
</gene>
<protein>
    <submittedName>
        <fullName evidence="1">Uncharacterized protein</fullName>
    </submittedName>
</protein>
<proteinExistence type="predicted"/>
<dbReference type="STRING" id="641524.ADICYQ_3999"/>
<accession>S7WS40</accession>
<evidence type="ECO:0000313" key="2">
    <source>
        <dbReference type="Proteomes" id="UP000014974"/>
    </source>
</evidence>
<dbReference type="AlphaFoldDB" id="S7WS40"/>
<comment type="caution">
    <text evidence="1">The sequence shown here is derived from an EMBL/GenBank/DDBJ whole genome shotgun (WGS) entry which is preliminary data.</text>
</comment>
<dbReference type="EMBL" id="ATNM01000137">
    <property type="protein sequence ID" value="EPR66923.1"/>
    <property type="molecule type" value="Genomic_DNA"/>
</dbReference>
<sequence length="49" mass="5500">MRGFLSNTDRNAHGSIVLIAGSLFGAWQPLKPQMRTIRAKGIKPFLKFK</sequence>
<name>S7WS40_9BACT</name>
<organism evidence="1 2">
    <name type="scientific">Cyclobacterium qasimii M12-11B</name>
    <dbReference type="NCBI Taxonomy" id="641524"/>
    <lineage>
        <taxon>Bacteria</taxon>
        <taxon>Pseudomonadati</taxon>
        <taxon>Bacteroidota</taxon>
        <taxon>Cytophagia</taxon>
        <taxon>Cytophagales</taxon>
        <taxon>Cyclobacteriaceae</taxon>
        <taxon>Cyclobacterium</taxon>
    </lineage>
</organism>